<evidence type="ECO:0000256" key="5">
    <source>
        <dbReference type="ARBA" id="ARBA00022840"/>
    </source>
</evidence>
<comment type="caution">
    <text evidence="8">The sequence shown here is derived from an EMBL/GenBank/DDBJ whole genome shotgun (WGS) entry which is preliminary data.</text>
</comment>
<accession>A0AAW1PHZ8</accession>
<evidence type="ECO:0000256" key="1">
    <source>
        <dbReference type="ARBA" id="ARBA00022527"/>
    </source>
</evidence>
<dbReference type="GO" id="GO:0005737">
    <property type="term" value="C:cytoplasm"/>
    <property type="evidence" value="ECO:0007669"/>
    <property type="project" value="TreeGrafter"/>
</dbReference>
<gene>
    <name evidence="8" type="ORF">WJX73_008350</name>
</gene>
<feature type="compositionally biased region" description="Basic and acidic residues" evidence="6">
    <location>
        <begin position="1"/>
        <end position="11"/>
    </location>
</feature>
<evidence type="ECO:0000259" key="7">
    <source>
        <dbReference type="PROSITE" id="PS50011"/>
    </source>
</evidence>
<dbReference type="GO" id="GO:0004674">
    <property type="term" value="F:protein serine/threonine kinase activity"/>
    <property type="evidence" value="ECO:0007669"/>
    <property type="project" value="UniProtKB-KW"/>
</dbReference>
<proteinExistence type="predicted"/>
<reference evidence="8 9" key="1">
    <citation type="journal article" date="2024" name="Nat. Commun.">
        <title>Phylogenomics reveals the evolutionary origins of lichenization in chlorophyte algae.</title>
        <authorList>
            <person name="Puginier C."/>
            <person name="Libourel C."/>
            <person name="Otte J."/>
            <person name="Skaloud P."/>
            <person name="Haon M."/>
            <person name="Grisel S."/>
            <person name="Petersen M."/>
            <person name="Berrin J.G."/>
            <person name="Delaux P.M."/>
            <person name="Dal Grande F."/>
            <person name="Keller J."/>
        </authorList>
    </citation>
    <scope>NUCLEOTIDE SEQUENCE [LARGE SCALE GENOMIC DNA]</scope>
    <source>
        <strain evidence="8 9">SAG 2036</strain>
    </source>
</reference>
<dbReference type="InterPro" id="IPR011009">
    <property type="entry name" value="Kinase-like_dom_sf"/>
</dbReference>
<dbReference type="Pfam" id="PF00069">
    <property type="entry name" value="Pkinase"/>
    <property type="match status" value="1"/>
</dbReference>
<dbReference type="PANTHER" id="PTHR24346">
    <property type="entry name" value="MAP/MICROTUBULE AFFINITY-REGULATING KINASE"/>
    <property type="match status" value="1"/>
</dbReference>
<dbReference type="FunFam" id="1.10.510.10:FF:000571">
    <property type="entry name" value="Maternal embryonic leucine zipper kinase"/>
    <property type="match status" value="1"/>
</dbReference>
<keyword evidence="9" id="KW-1185">Reference proteome</keyword>
<dbReference type="EMBL" id="JALJOQ010000030">
    <property type="protein sequence ID" value="KAK9807449.1"/>
    <property type="molecule type" value="Genomic_DNA"/>
</dbReference>
<keyword evidence="3" id="KW-0547">Nucleotide-binding</keyword>
<evidence type="ECO:0000256" key="6">
    <source>
        <dbReference type="SAM" id="MobiDB-lite"/>
    </source>
</evidence>
<dbReference type="InterPro" id="IPR000719">
    <property type="entry name" value="Prot_kinase_dom"/>
</dbReference>
<dbReference type="SMART" id="SM00220">
    <property type="entry name" value="S_TKc"/>
    <property type="match status" value="1"/>
</dbReference>
<dbReference type="Proteomes" id="UP001465755">
    <property type="component" value="Unassembled WGS sequence"/>
</dbReference>
<feature type="region of interest" description="Disordered" evidence="6">
    <location>
        <begin position="1"/>
        <end position="21"/>
    </location>
</feature>
<keyword evidence="4" id="KW-0418">Kinase</keyword>
<keyword evidence="2" id="KW-0808">Transferase</keyword>
<organism evidence="8 9">
    <name type="scientific">Symbiochloris irregularis</name>
    <dbReference type="NCBI Taxonomy" id="706552"/>
    <lineage>
        <taxon>Eukaryota</taxon>
        <taxon>Viridiplantae</taxon>
        <taxon>Chlorophyta</taxon>
        <taxon>core chlorophytes</taxon>
        <taxon>Trebouxiophyceae</taxon>
        <taxon>Trebouxiales</taxon>
        <taxon>Trebouxiaceae</taxon>
        <taxon>Symbiochloris</taxon>
    </lineage>
</organism>
<dbReference type="PANTHER" id="PTHR24346:SF82">
    <property type="entry name" value="KP78A-RELATED"/>
    <property type="match status" value="1"/>
</dbReference>
<evidence type="ECO:0000313" key="9">
    <source>
        <dbReference type="Proteomes" id="UP001465755"/>
    </source>
</evidence>
<evidence type="ECO:0000256" key="4">
    <source>
        <dbReference type="ARBA" id="ARBA00022777"/>
    </source>
</evidence>
<evidence type="ECO:0000256" key="2">
    <source>
        <dbReference type="ARBA" id="ARBA00022679"/>
    </source>
</evidence>
<name>A0AAW1PHZ8_9CHLO</name>
<sequence length="278" mass="31313">MFEDEVRDHVNDVISEPPCSSEDPLKSTHTWVKLRELSEGYSGRVVLAQHIKSHQKKAIKLLKRGASTTKRADKEVQTMMLLSVHPHIIRFEEVFLTPQYLGIVLEYAAGGDLSDYIKRKTVNKNSSMSRALPESLTRVLFHQIMSALEFCHDRGITNRDIKAENILVMDEKESESQGIPVVLKMCDFGFSKDQRFDSACKTMCGTAEYIAPEVMEQKPYDGKQADIWSAGVLLFVMLTGRYPFSRATDARLNTGLALQRTHWTGSPRKASLSTRGSA</sequence>
<evidence type="ECO:0000313" key="8">
    <source>
        <dbReference type="EMBL" id="KAK9807449.1"/>
    </source>
</evidence>
<keyword evidence="1" id="KW-0723">Serine/threonine-protein kinase</keyword>
<dbReference type="GO" id="GO:0035556">
    <property type="term" value="P:intracellular signal transduction"/>
    <property type="evidence" value="ECO:0007669"/>
    <property type="project" value="TreeGrafter"/>
</dbReference>
<keyword evidence="5" id="KW-0067">ATP-binding</keyword>
<dbReference type="GO" id="GO:0005524">
    <property type="term" value="F:ATP binding"/>
    <property type="evidence" value="ECO:0007669"/>
    <property type="project" value="UniProtKB-KW"/>
</dbReference>
<dbReference type="PROSITE" id="PS50011">
    <property type="entry name" value="PROTEIN_KINASE_DOM"/>
    <property type="match status" value="1"/>
</dbReference>
<dbReference type="Gene3D" id="1.10.510.10">
    <property type="entry name" value="Transferase(Phosphotransferase) domain 1"/>
    <property type="match status" value="1"/>
</dbReference>
<dbReference type="AlphaFoldDB" id="A0AAW1PHZ8"/>
<dbReference type="SUPFAM" id="SSF56112">
    <property type="entry name" value="Protein kinase-like (PK-like)"/>
    <property type="match status" value="1"/>
</dbReference>
<protein>
    <recommendedName>
        <fullName evidence="7">Protein kinase domain-containing protein</fullName>
    </recommendedName>
</protein>
<feature type="domain" description="Protein kinase" evidence="7">
    <location>
        <begin position="31"/>
        <end position="278"/>
    </location>
</feature>
<evidence type="ECO:0000256" key="3">
    <source>
        <dbReference type="ARBA" id="ARBA00022741"/>
    </source>
</evidence>